<reference evidence="1 2" key="1">
    <citation type="submission" date="2014-06" db="EMBL/GenBank/DDBJ databases">
        <authorList>
            <person name="Swart Estienne"/>
        </authorList>
    </citation>
    <scope>NUCLEOTIDE SEQUENCE [LARGE SCALE GENOMIC DNA]</scope>
    <source>
        <strain evidence="1 2">130c</strain>
    </source>
</reference>
<keyword evidence="2" id="KW-1185">Reference proteome</keyword>
<evidence type="ECO:0000313" key="2">
    <source>
        <dbReference type="Proteomes" id="UP000039865"/>
    </source>
</evidence>
<protein>
    <submittedName>
        <fullName evidence="1">Uncharacterized protein</fullName>
    </submittedName>
</protein>
<dbReference type="Proteomes" id="UP000039865">
    <property type="component" value="Unassembled WGS sequence"/>
</dbReference>
<proteinExistence type="predicted"/>
<dbReference type="AlphaFoldDB" id="A0A078ABU5"/>
<organism evidence="1 2">
    <name type="scientific">Stylonychia lemnae</name>
    <name type="common">Ciliate</name>
    <dbReference type="NCBI Taxonomy" id="5949"/>
    <lineage>
        <taxon>Eukaryota</taxon>
        <taxon>Sar</taxon>
        <taxon>Alveolata</taxon>
        <taxon>Ciliophora</taxon>
        <taxon>Intramacronucleata</taxon>
        <taxon>Spirotrichea</taxon>
        <taxon>Stichotrichia</taxon>
        <taxon>Sporadotrichida</taxon>
        <taxon>Oxytrichidae</taxon>
        <taxon>Stylonychinae</taxon>
        <taxon>Stylonychia</taxon>
    </lineage>
</organism>
<name>A0A078ABU5_STYLE</name>
<sequence>MDLSQVLYVGTISTFTSEAPITTSFSKNIGWLMNINPSEIQQKQYDMFLKHQPMQSHISNVSGFVTFAASTREFTVFTSNQEYNGIYTLKMLGRINNEQRTEVSFKLIMIGACSYASITSTQQSDITYTLNSGLQNFTLNAFNANTTGCSITYTLSDASASHNFNSNLTQTSVPNLFTFDQTSMVISSNPTLSSQIGTYNLSLVGILLYPLSDGEINPKNGTVYIKFYSEWWEKLFD</sequence>
<dbReference type="EMBL" id="CCKQ01007902">
    <property type="protein sequence ID" value="CDW79331.1"/>
    <property type="molecule type" value="Genomic_DNA"/>
</dbReference>
<dbReference type="InParanoid" id="A0A078ABU5"/>
<accession>A0A078ABU5</accession>
<evidence type="ECO:0000313" key="1">
    <source>
        <dbReference type="EMBL" id="CDW79331.1"/>
    </source>
</evidence>
<gene>
    <name evidence="1" type="primary">Contig11619.g12441</name>
    <name evidence="1" type="ORF">STYLEM_8318</name>
</gene>